<keyword evidence="1" id="KW-0812">Transmembrane</keyword>
<evidence type="ECO:0000313" key="2">
    <source>
        <dbReference type="EMBL" id="MFB9151353.1"/>
    </source>
</evidence>
<dbReference type="InterPro" id="IPR009905">
    <property type="entry name" value="BCHF"/>
</dbReference>
<reference evidence="2 3" key="1">
    <citation type="submission" date="2024-09" db="EMBL/GenBank/DDBJ databases">
        <authorList>
            <person name="Sun Q."/>
            <person name="Mori K."/>
        </authorList>
    </citation>
    <scope>NUCLEOTIDE SEQUENCE [LARGE SCALE GENOMIC DNA]</scope>
    <source>
        <strain evidence="2 3">CECT 9424</strain>
    </source>
</reference>
<keyword evidence="3" id="KW-1185">Reference proteome</keyword>
<evidence type="ECO:0000313" key="3">
    <source>
        <dbReference type="Proteomes" id="UP001589670"/>
    </source>
</evidence>
<feature type="transmembrane region" description="Helical" evidence="1">
    <location>
        <begin position="67"/>
        <end position="85"/>
    </location>
</feature>
<sequence>MRLGTARDSERTALYTAEQRARRDATRWTLVQGLLAPAQFLVFLISLALVIRFLLTGAGYEAATLSILIKTGVLCLIMITGAIWEKIVFDQYLFAPAFFWEDVFSFAVIALHTAYVWALFSGSLGPAQEMGIALAAYAAYVINAGQFLLKLRAARLQAEVTP</sequence>
<dbReference type="EMBL" id="JBHMEC010000028">
    <property type="protein sequence ID" value="MFB9151353.1"/>
    <property type="molecule type" value="Genomic_DNA"/>
</dbReference>
<proteinExistence type="predicted"/>
<gene>
    <name evidence="2" type="primary">bchF</name>
    <name evidence="2" type="ORF">ACFFU4_16495</name>
</gene>
<evidence type="ECO:0000256" key="1">
    <source>
        <dbReference type="SAM" id="Phobius"/>
    </source>
</evidence>
<organism evidence="2 3">
    <name type="scientific">Roseovarius ramblicola</name>
    <dbReference type="NCBI Taxonomy" id="2022336"/>
    <lineage>
        <taxon>Bacteria</taxon>
        <taxon>Pseudomonadati</taxon>
        <taxon>Pseudomonadota</taxon>
        <taxon>Alphaproteobacteria</taxon>
        <taxon>Rhodobacterales</taxon>
        <taxon>Roseobacteraceae</taxon>
        <taxon>Roseovarius</taxon>
    </lineage>
</organism>
<protein>
    <submittedName>
        <fullName evidence="2">2-vinyl bacteriochlorophyllide hydratase</fullName>
    </submittedName>
</protein>
<feature type="transmembrane region" description="Helical" evidence="1">
    <location>
        <begin position="30"/>
        <end position="55"/>
    </location>
</feature>
<keyword evidence="1" id="KW-1133">Transmembrane helix</keyword>
<dbReference type="Pfam" id="PF07284">
    <property type="entry name" value="BCHF"/>
    <property type="match status" value="1"/>
</dbReference>
<keyword evidence="1" id="KW-0472">Membrane</keyword>
<dbReference type="NCBIfam" id="TIGR02020">
    <property type="entry name" value="BchF"/>
    <property type="match status" value="1"/>
</dbReference>
<accession>A0ABV5I3U2</accession>
<comment type="caution">
    <text evidence="2">The sequence shown here is derived from an EMBL/GenBank/DDBJ whole genome shotgun (WGS) entry which is preliminary data.</text>
</comment>
<feature type="transmembrane region" description="Helical" evidence="1">
    <location>
        <begin position="130"/>
        <end position="149"/>
    </location>
</feature>
<dbReference type="Proteomes" id="UP001589670">
    <property type="component" value="Unassembled WGS sequence"/>
</dbReference>
<name>A0ABV5I3U2_9RHOB</name>
<feature type="transmembrane region" description="Helical" evidence="1">
    <location>
        <begin position="97"/>
        <end position="118"/>
    </location>
</feature>